<organism evidence="2 3">
    <name type="scientific">Achromobacter phage Motura</name>
    <dbReference type="NCBI Taxonomy" id="2591403"/>
    <lineage>
        <taxon>Viruses</taxon>
        <taxon>Duplodnaviria</taxon>
        <taxon>Heunggongvirae</taxon>
        <taxon>Uroviricota</taxon>
        <taxon>Caudoviricetes</taxon>
        <taxon>Moturavirus</taxon>
        <taxon>Moturavirus motura</taxon>
    </lineage>
</organism>
<keyword evidence="1" id="KW-0812">Transmembrane</keyword>
<protein>
    <submittedName>
        <fullName evidence="2">Uncharacterized protein</fullName>
    </submittedName>
</protein>
<keyword evidence="1" id="KW-0472">Membrane</keyword>
<keyword evidence="3" id="KW-1185">Reference proteome</keyword>
<accession>A0A514CTD5</accession>
<dbReference type="Proteomes" id="UP000320799">
    <property type="component" value="Segment"/>
</dbReference>
<evidence type="ECO:0000256" key="1">
    <source>
        <dbReference type="SAM" id="Phobius"/>
    </source>
</evidence>
<keyword evidence="1" id="KW-1133">Transmembrane helix</keyword>
<sequence>MYFGLVLLPASDFHCERLLDLTALTCADVLLRIKVITTVYIAKGFLALYFLAAVMAEARRDMTLGLVSYVVDSVFNELQTVIRSIVNCSTHLGSILFRKLATVCAIERFLYVLILRLLVAVLVLARPVSEVR</sequence>
<evidence type="ECO:0000313" key="2">
    <source>
        <dbReference type="EMBL" id="QDH83726.1"/>
    </source>
</evidence>
<name>A0A514CTD5_9CAUD</name>
<dbReference type="EMBL" id="MN094788">
    <property type="protein sequence ID" value="QDH83726.1"/>
    <property type="molecule type" value="Genomic_DNA"/>
</dbReference>
<reference evidence="2 3" key="1">
    <citation type="submission" date="2019-06" db="EMBL/GenBank/DDBJ databases">
        <authorList>
            <person name="Kincaid V.D."/>
            <person name="Fuller A."/>
            <person name="Hodges K."/>
            <person name="Bansal M."/>
            <person name="Essig J."/>
            <person name="Johnson A."/>
        </authorList>
    </citation>
    <scope>NUCLEOTIDE SEQUENCE [LARGE SCALE GENOMIC DNA]</scope>
</reference>
<proteinExistence type="predicted"/>
<feature type="transmembrane region" description="Helical" evidence="1">
    <location>
        <begin position="109"/>
        <end position="128"/>
    </location>
</feature>
<dbReference type="KEGG" id="vg:56136136"/>
<feature type="transmembrane region" description="Helical" evidence="1">
    <location>
        <begin position="31"/>
        <end position="52"/>
    </location>
</feature>
<evidence type="ECO:0000313" key="3">
    <source>
        <dbReference type="Proteomes" id="UP000320799"/>
    </source>
</evidence>
<dbReference type="GeneID" id="56136136"/>
<dbReference type="RefSeq" id="YP_009903860.1">
    <property type="nucleotide sequence ID" value="NC_049849.1"/>
</dbReference>